<keyword evidence="3" id="KW-1185">Reference proteome</keyword>
<accession>A0AAW1UVG2</accession>
<protein>
    <recommendedName>
        <fullName evidence="4">Methyltransferase NSUN7</fullName>
    </recommendedName>
</protein>
<sequence length="633" mass="72881">MLSYSAPYGKSEEKLHDWNIIPKNERIECDEIIHKKISKKTLEIETKVITWTVSDLAKAGCLLHSPPIGTVFDDEQEMRRVYTLIYDVYRYKNVLMQALSDINFFQLFEQLQCSVPIVWLLFYDLYHRSFKKRETCVRELVTKLFQHAKLTLAENALWRQRVKLAAAVARLRIKYNALTLMDLLPSHLRGDRVNKKFQSIPVTVWVNNSKFKNVNDIRKQIENALKVKLIDDLKDLGPGNFKWDQHCPLTVAFHYSMRTELAKSILVRSHKLIVQDRSFCVGPATFWKVVEDLQLSGSVIQTHVNSPRSTAYLANLLAQNEKIKKLMAFSAGKRKDEYETYLNELGMKNVVVYSDKLVDVGFESPCMEEVVAVYATPPNSYSAVTDPIDLVCSRGGDLSMLEILTESEDTLEGRNRVTNILEEQRKTLKLAMSRPQIQVVLYETHSELDVENCDMVQSTLNEINRLAKLHHASLQGLLGTNYVHSIQMPSEMLKEINNNEDSFKEPEKLKEKYPESGDNLNTYGSNLPDIPEDAPDELKKVVVPDTDLFDNLELPYLCPGEVNCKMENGCYLALLQRKQVLRLDNKYMIQMAEQRGLFGSTSNTSSKQKSNKQSRKRIKLLNRKSNRRDSRRN</sequence>
<organism evidence="2 3">
    <name type="scientific">Henosepilachna vigintioctopunctata</name>
    <dbReference type="NCBI Taxonomy" id="420089"/>
    <lineage>
        <taxon>Eukaryota</taxon>
        <taxon>Metazoa</taxon>
        <taxon>Ecdysozoa</taxon>
        <taxon>Arthropoda</taxon>
        <taxon>Hexapoda</taxon>
        <taxon>Insecta</taxon>
        <taxon>Pterygota</taxon>
        <taxon>Neoptera</taxon>
        <taxon>Endopterygota</taxon>
        <taxon>Coleoptera</taxon>
        <taxon>Polyphaga</taxon>
        <taxon>Cucujiformia</taxon>
        <taxon>Coccinelloidea</taxon>
        <taxon>Coccinellidae</taxon>
        <taxon>Epilachninae</taxon>
        <taxon>Epilachnini</taxon>
        <taxon>Henosepilachna</taxon>
    </lineage>
</organism>
<dbReference type="InterPro" id="IPR042620">
    <property type="entry name" value="NSUN7"/>
</dbReference>
<comment type="caution">
    <text evidence="2">The sequence shown here is derived from an EMBL/GenBank/DDBJ whole genome shotgun (WGS) entry which is preliminary data.</text>
</comment>
<evidence type="ECO:0000256" key="1">
    <source>
        <dbReference type="SAM" id="MobiDB-lite"/>
    </source>
</evidence>
<dbReference type="PANTHER" id="PTHR14663">
    <property type="entry name" value="METHYLTRANSFERASE NSUN7-RELATED"/>
    <property type="match status" value="1"/>
</dbReference>
<feature type="region of interest" description="Disordered" evidence="1">
    <location>
        <begin position="599"/>
        <end position="633"/>
    </location>
</feature>
<evidence type="ECO:0008006" key="4">
    <source>
        <dbReference type="Google" id="ProtNLM"/>
    </source>
</evidence>
<dbReference type="EMBL" id="JARQZJ010000093">
    <property type="protein sequence ID" value="KAK9884452.1"/>
    <property type="molecule type" value="Genomic_DNA"/>
</dbReference>
<evidence type="ECO:0000313" key="3">
    <source>
        <dbReference type="Proteomes" id="UP001431783"/>
    </source>
</evidence>
<dbReference type="AlphaFoldDB" id="A0AAW1UVG2"/>
<dbReference type="Gene3D" id="3.40.50.150">
    <property type="entry name" value="Vaccinia Virus protein VP39"/>
    <property type="match status" value="1"/>
</dbReference>
<dbReference type="Proteomes" id="UP001431783">
    <property type="component" value="Unassembled WGS sequence"/>
</dbReference>
<name>A0AAW1UVG2_9CUCU</name>
<proteinExistence type="predicted"/>
<gene>
    <name evidence="2" type="ORF">WA026_007296</name>
</gene>
<reference evidence="2 3" key="1">
    <citation type="submission" date="2023-03" db="EMBL/GenBank/DDBJ databases">
        <title>Genome insight into feeding habits of ladybird beetles.</title>
        <authorList>
            <person name="Li H.-S."/>
            <person name="Huang Y.-H."/>
            <person name="Pang H."/>
        </authorList>
    </citation>
    <scope>NUCLEOTIDE SEQUENCE [LARGE SCALE GENOMIC DNA]</scope>
    <source>
        <strain evidence="2">SYSU_2023b</strain>
        <tissue evidence="2">Whole body</tissue>
    </source>
</reference>
<feature type="compositionally biased region" description="Basic residues" evidence="1">
    <location>
        <begin position="609"/>
        <end position="633"/>
    </location>
</feature>
<dbReference type="PANTHER" id="PTHR14663:SF2">
    <property type="entry name" value="METHYLTRANSFERASE NSUN7-RELATED"/>
    <property type="match status" value="1"/>
</dbReference>
<evidence type="ECO:0000313" key="2">
    <source>
        <dbReference type="EMBL" id="KAK9884452.1"/>
    </source>
</evidence>
<dbReference type="InterPro" id="IPR029063">
    <property type="entry name" value="SAM-dependent_MTases_sf"/>
</dbReference>